<gene>
    <name evidence="1" type="ORF">G3N55_07580</name>
</gene>
<reference evidence="1 2" key="1">
    <citation type="submission" date="2020-02" db="EMBL/GenBank/DDBJ databases">
        <title>Comparative genomics of sulfur disproportionating microorganisms.</title>
        <authorList>
            <person name="Ward L.M."/>
            <person name="Bertran E."/>
            <person name="Johnston D.T."/>
        </authorList>
    </citation>
    <scope>NUCLEOTIDE SEQUENCE [LARGE SCALE GENOMIC DNA]</scope>
    <source>
        <strain evidence="1 2">DSM 100025</strain>
    </source>
</reference>
<dbReference type="EMBL" id="JAAGRR010000077">
    <property type="protein sequence ID" value="NDY42699.1"/>
    <property type="molecule type" value="Genomic_DNA"/>
</dbReference>
<dbReference type="RefSeq" id="WP_163298834.1">
    <property type="nucleotide sequence ID" value="NZ_JAAGRR010000077.1"/>
</dbReference>
<dbReference type="AlphaFoldDB" id="A0A6N9TNH4"/>
<name>A0A6N9TNH4_DISTH</name>
<accession>A0A6N9TNH4</accession>
<organism evidence="1 2">
    <name type="scientific">Dissulfurirhabdus thermomarina</name>
    <dbReference type="NCBI Taxonomy" id="1765737"/>
    <lineage>
        <taxon>Bacteria</taxon>
        <taxon>Deltaproteobacteria</taxon>
        <taxon>Dissulfurirhabdaceae</taxon>
        <taxon>Dissulfurirhabdus</taxon>
    </lineage>
</organism>
<protein>
    <submittedName>
        <fullName evidence="1">Uncharacterized protein</fullName>
    </submittedName>
</protein>
<comment type="caution">
    <text evidence="1">The sequence shown here is derived from an EMBL/GenBank/DDBJ whole genome shotgun (WGS) entry which is preliminary data.</text>
</comment>
<keyword evidence="2" id="KW-1185">Reference proteome</keyword>
<sequence length="90" mass="10461">MKALGLLHCWEVMQCGERRFSCAAYHHPEVPCWQVARPPDDYRRYYHVCEDCIVRVLKRNPLVLGFPREAILARIGSYSPVEKREASQAS</sequence>
<proteinExistence type="predicted"/>
<evidence type="ECO:0000313" key="2">
    <source>
        <dbReference type="Proteomes" id="UP000469346"/>
    </source>
</evidence>
<evidence type="ECO:0000313" key="1">
    <source>
        <dbReference type="EMBL" id="NDY42699.1"/>
    </source>
</evidence>
<dbReference type="Proteomes" id="UP000469346">
    <property type="component" value="Unassembled WGS sequence"/>
</dbReference>